<dbReference type="Gene3D" id="1.10.510.10">
    <property type="entry name" value="Transferase(Phosphotransferase) domain 1"/>
    <property type="match status" value="1"/>
</dbReference>
<sequence length="1199" mass="131742">MERVTWFFLVYLICCEAASCLTMAAQTNLNITTDRSALLALKDHITSDPQNMILTNWSTTTPICNWVGVICGARHHRVAALNLSYFGLAGTIPPELGNLSLLVDMDIQNNSFQGTLPDELTRLRRLKFINLGYNKFMGVIPSWFGSLSKLQGFMLFGNQFASSIPTAIFNLSALQIFNLSHNQLSETGRRRRGRTTPQRPHIDLQAGRRCIGRRRRLRGRISRTLLRSDSDEHGRFRRPGFWSISAIWAFRSAAPIAEAASTPEDDKAALVSLPRRSPTPGRQETQIPNEIGTLNQLEELFVQNNALKGHIPMVVFNMSSLTRVNFYGNKLNGRIPDNICQHLPNIQELNLGSNQFDGPLPSKLWQCKQLLKLHLGDNKFSGRIPKDIGNLTRIKKIGFYTNSLTGTIPYEFGNLPNLEWLVLQENKLNGHIPSSIFNMSTITLLNLNINQLSGSLPTNIGLALPNLESLAVAANHLSGVIPKFISNASELWLLELGGNSFSGFIPSTLCLLTNLEWLGLSENNLTIDTSTPEVNILSCLPNLRNLRWLNFENNPLNAKLLIPFSNISASLQKLYLENCSLRGNIPSDIGNLSSLILLGLQDNQLSGPIPSSMGRLHNLQALGMYDNTLQGYIPDELCQLENLFVLYLGGNQLSGSVPSCLGNLTASLRGLSLGSNLLNSTIPSSLWGLTDILGLDLSSNSLIGPLSGAVGNLKAAIYINVSYNQLSGSVPSSIGSLVSLVNLSLAHNNLEGPIPSSFATCVSLEGLDLSRNSFTGVIPKSLEALLYLKHLNLSFNRLQGEIPSGGPFKNFSAESFVSNYGLCGGSQFQVPPCKRKTSISILKSIIPGILSATLLAASIIWMLMLRRKKNATAAAHIILMPQVLCRRVSYQELLCATDGFNESNLLGIGGFGSVYKGTFPDETDVAIKVFNLDLEGAFASFEVECEMLSNVRHRNLVKVISCCSQIDFKGLVLNYMPNGSLEKWLYSQNSSLDLVQRLDIMIDVALALEYLHHDYEVPIVHCDLKPSNILLDDDMVAHVADFGIAKLLGGGDSMTQTMTLATIGYIAPEYGTEGIVTRRGDVYSFGIVVMETFTRRKPTDEIFTGEMRISQWVANHLVANAIVDVVDATLLGTEEDHEFVSKRECLSSIMRLAVACSTESLEERISMQEAVAMLKTIKIKFSKQSTAAGGVVLNYRPVW</sequence>
<evidence type="ECO:0000256" key="19">
    <source>
        <dbReference type="ARBA" id="ARBA00023170"/>
    </source>
</evidence>
<evidence type="ECO:0000313" key="27">
    <source>
        <dbReference type="Proteomes" id="UP000238479"/>
    </source>
</evidence>
<keyword evidence="12 24" id="KW-0732">Signal</keyword>
<keyword evidence="27" id="KW-1185">Reference proteome</keyword>
<evidence type="ECO:0000256" key="4">
    <source>
        <dbReference type="ARBA" id="ARBA00009592"/>
    </source>
</evidence>
<dbReference type="AlphaFoldDB" id="A0A2P6RQU5"/>
<dbReference type="InterPro" id="IPR008271">
    <property type="entry name" value="Ser/Thr_kinase_AS"/>
</dbReference>
<feature type="chain" id="PRO_5015111823" description="non-specific serine/threonine protein kinase" evidence="24">
    <location>
        <begin position="21"/>
        <end position="1199"/>
    </location>
</feature>
<evidence type="ECO:0000256" key="5">
    <source>
        <dbReference type="ARBA" id="ARBA00012513"/>
    </source>
</evidence>
<dbReference type="Pfam" id="PF13855">
    <property type="entry name" value="LRR_8"/>
    <property type="match status" value="1"/>
</dbReference>
<keyword evidence="10 26" id="KW-0808">Transferase</keyword>
<dbReference type="InterPro" id="IPR013210">
    <property type="entry name" value="LRR_N_plant-typ"/>
</dbReference>
<feature type="binding site" evidence="23">
    <location>
        <position position="928"/>
    </location>
    <ligand>
        <name>ATP</name>
        <dbReference type="ChEBI" id="CHEBI:30616"/>
    </ligand>
</feature>
<dbReference type="Proteomes" id="UP000238479">
    <property type="component" value="Chromosome 2"/>
</dbReference>
<dbReference type="FunFam" id="3.30.200.20:FF:000661">
    <property type="entry name" value="Serine-threonine protein kinase plant-type"/>
    <property type="match status" value="1"/>
</dbReference>
<comment type="subcellular location">
    <subcellularLocation>
        <location evidence="1">Cell membrane</location>
        <topology evidence="1">Single-pass membrane protein</topology>
    </subcellularLocation>
    <subcellularLocation>
        <location evidence="2">Membrane</location>
        <topology evidence="2">Single-pass type I membrane protein</topology>
    </subcellularLocation>
</comment>
<dbReference type="EC" id="2.7.11.1" evidence="5"/>
<evidence type="ECO:0000256" key="10">
    <source>
        <dbReference type="ARBA" id="ARBA00022679"/>
    </source>
</evidence>
<comment type="similarity">
    <text evidence="4">Belongs to the RLP family.</text>
</comment>
<reference evidence="26 27" key="1">
    <citation type="journal article" date="2018" name="Nat. Genet.">
        <title>The Rosa genome provides new insights in the design of modern roses.</title>
        <authorList>
            <person name="Bendahmane M."/>
        </authorList>
    </citation>
    <scope>NUCLEOTIDE SEQUENCE [LARGE SCALE GENOMIC DNA]</scope>
    <source>
        <strain evidence="27">cv. Old Blush</strain>
    </source>
</reference>
<keyword evidence="14 23" id="KW-0547">Nucleotide-binding</keyword>
<dbReference type="InterPro" id="IPR000719">
    <property type="entry name" value="Prot_kinase_dom"/>
</dbReference>
<evidence type="ECO:0000256" key="9">
    <source>
        <dbReference type="ARBA" id="ARBA00022614"/>
    </source>
</evidence>
<dbReference type="SUPFAM" id="SSF56112">
    <property type="entry name" value="Protein kinase-like (PK-like)"/>
    <property type="match status" value="1"/>
</dbReference>
<keyword evidence="15" id="KW-0418">Kinase</keyword>
<dbReference type="Pfam" id="PF07714">
    <property type="entry name" value="PK_Tyr_Ser-Thr"/>
    <property type="match status" value="1"/>
</dbReference>
<dbReference type="FunFam" id="3.80.10.10:FF:000095">
    <property type="entry name" value="LRR receptor-like serine/threonine-protein kinase GSO1"/>
    <property type="match status" value="2"/>
</dbReference>
<evidence type="ECO:0000259" key="25">
    <source>
        <dbReference type="PROSITE" id="PS50011"/>
    </source>
</evidence>
<evidence type="ECO:0000256" key="17">
    <source>
        <dbReference type="ARBA" id="ARBA00022989"/>
    </source>
</evidence>
<keyword evidence="6" id="KW-1003">Cell membrane</keyword>
<evidence type="ECO:0000256" key="6">
    <source>
        <dbReference type="ARBA" id="ARBA00022475"/>
    </source>
</evidence>
<dbReference type="SMART" id="SM00220">
    <property type="entry name" value="S_TKc"/>
    <property type="match status" value="1"/>
</dbReference>
<dbReference type="GO" id="GO:0005886">
    <property type="term" value="C:plasma membrane"/>
    <property type="evidence" value="ECO:0007669"/>
    <property type="project" value="UniProtKB-SubCell"/>
</dbReference>
<dbReference type="InterPro" id="IPR051809">
    <property type="entry name" value="Plant_receptor-like_S/T_kinase"/>
</dbReference>
<evidence type="ECO:0000256" key="13">
    <source>
        <dbReference type="ARBA" id="ARBA00022737"/>
    </source>
</evidence>
<keyword evidence="18" id="KW-0472">Membrane</keyword>
<evidence type="ECO:0000256" key="2">
    <source>
        <dbReference type="ARBA" id="ARBA00004479"/>
    </source>
</evidence>
<evidence type="ECO:0000256" key="18">
    <source>
        <dbReference type="ARBA" id="ARBA00023136"/>
    </source>
</evidence>
<evidence type="ECO:0000256" key="12">
    <source>
        <dbReference type="ARBA" id="ARBA00022729"/>
    </source>
</evidence>
<dbReference type="InterPro" id="IPR011009">
    <property type="entry name" value="Kinase-like_dom_sf"/>
</dbReference>
<dbReference type="PANTHER" id="PTHR27008:SF585">
    <property type="entry name" value="PROTEIN KINASE DOMAIN-CONTAINING PROTEIN"/>
    <property type="match status" value="1"/>
</dbReference>
<dbReference type="PROSITE" id="PS00107">
    <property type="entry name" value="PROTEIN_KINASE_ATP"/>
    <property type="match status" value="1"/>
</dbReference>
<dbReference type="FunFam" id="3.80.10.10:FF:000275">
    <property type="entry name" value="Leucine-rich repeat receptor-like protein kinase"/>
    <property type="match status" value="1"/>
</dbReference>
<keyword evidence="20" id="KW-0325">Glycoprotein</keyword>
<dbReference type="Gene3D" id="3.30.200.20">
    <property type="entry name" value="Phosphorylase Kinase, domain 1"/>
    <property type="match status" value="1"/>
</dbReference>
<feature type="signal peptide" evidence="24">
    <location>
        <begin position="1"/>
        <end position="20"/>
    </location>
</feature>
<keyword evidence="7" id="KW-0723">Serine/threonine-protein kinase</keyword>
<keyword evidence="9" id="KW-0433">Leucine-rich repeat</keyword>
<keyword evidence="8" id="KW-0597">Phosphoprotein</keyword>
<dbReference type="InterPro" id="IPR001611">
    <property type="entry name" value="Leu-rich_rpt"/>
</dbReference>
<dbReference type="GO" id="GO:0005524">
    <property type="term" value="F:ATP binding"/>
    <property type="evidence" value="ECO:0007669"/>
    <property type="project" value="UniProtKB-UniRule"/>
</dbReference>
<evidence type="ECO:0000256" key="15">
    <source>
        <dbReference type="ARBA" id="ARBA00022777"/>
    </source>
</evidence>
<keyword evidence="17" id="KW-1133">Transmembrane helix</keyword>
<dbReference type="InterPro" id="IPR001245">
    <property type="entry name" value="Ser-Thr/Tyr_kinase_cat_dom"/>
</dbReference>
<feature type="domain" description="Protein kinase" evidence="25">
    <location>
        <begin position="900"/>
        <end position="1177"/>
    </location>
</feature>
<comment type="caution">
    <text evidence="26">The sequence shown here is derived from an EMBL/GenBank/DDBJ whole genome shotgun (WGS) entry which is preliminary data.</text>
</comment>
<evidence type="ECO:0000256" key="21">
    <source>
        <dbReference type="ARBA" id="ARBA00047899"/>
    </source>
</evidence>
<evidence type="ECO:0000256" key="22">
    <source>
        <dbReference type="ARBA" id="ARBA00048679"/>
    </source>
</evidence>
<evidence type="ECO:0000256" key="1">
    <source>
        <dbReference type="ARBA" id="ARBA00004162"/>
    </source>
</evidence>
<accession>A0A2P6RQU5</accession>
<organism evidence="26 27">
    <name type="scientific">Rosa chinensis</name>
    <name type="common">China rose</name>
    <dbReference type="NCBI Taxonomy" id="74649"/>
    <lineage>
        <taxon>Eukaryota</taxon>
        <taxon>Viridiplantae</taxon>
        <taxon>Streptophyta</taxon>
        <taxon>Embryophyta</taxon>
        <taxon>Tracheophyta</taxon>
        <taxon>Spermatophyta</taxon>
        <taxon>Magnoliopsida</taxon>
        <taxon>eudicotyledons</taxon>
        <taxon>Gunneridae</taxon>
        <taxon>Pentapetalae</taxon>
        <taxon>rosids</taxon>
        <taxon>fabids</taxon>
        <taxon>Rosales</taxon>
        <taxon>Rosaceae</taxon>
        <taxon>Rosoideae</taxon>
        <taxon>Rosoideae incertae sedis</taxon>
        <taxon>Rosa</taxon>
    </lineage>
</organism>
<dbReference type="PROSITE" id="PS00108">
    <property type="entry name" value="PROTEIN_KINASE_ST"/>
    <property type="match status" value="1"/>
</dbReference>
<dbReference type="InterPro" id="IPR017441">
    <property type="entry name" value="Protein_kinase_ATP_BS"/>
</dbReference>
<dbReference type="SUPFAM" id="SSF52058">
    <property type="entry name" value="L domain-like"/>
    <property type="match status" value="3"/>
</dbReference>
<dbReference type="PANTHER" id="PTHR27008">
    <property type="entry name" value="OS04G0122200 PROTEIN"/>
    <property type="match status" value="1"/>
</dbReference>
<dbReference type="Pfam" id="PF00560">
    <property type="entry name" value="LRR_1"/>
    <property type="match status" value="8"/>
</dbReference>
<evidence type="ECO:0000256" key="14">
    <source>
        <dbReference type="ARBA" id="ARBA00022741"/>
    </source>
</evidence>
<evidence type="ECO:0000256" key="16">
    <source>
        <dbReference type="ARBA" id="ARBA00022840"/>
    </source>
</evidence>
<keyword evidence="13" id="KW-0677">Repeat</keyword>
<dbReference type="GO" id="GO:0004674">
    <property type="term" value="F:protein serine/threonine kinase activity"/>
    <property type="evidence" value="ECO:0007669"/>
    <property type="project" value="UniProtKB-KW"/>
</dbReference>
<name>A0A2P6RQU5_ROSCH</name>
<comment type="catalytic activity">
    <reaction evidence="22">
        <text>L-seryl-[protein] + ATP = O-phospho-L-seryl-[protein] + ADP + H(+)</text>
        <dbReference type="Rhea" id="RHEA:17989"/>
        <dbReference type="Rhea" id="RHEA-COMP:9863"/>
        <dbReference type="Rhea" id="RHEA-COMP:11604"/>
        <dbReference type="ChEBI" id="CHEBI:15378"/>
        <dbReference type="ChEBI" id="CHEBI:29999"/>
        <dbReference type="ChEBI" id="CHEBI:30616"/>
        <dbReference type="ChEBI" id="CHEBI:83421"/>
        <dbReference type="ChEBI" id="CHEBI:456216"/>
        <dbReference type="EC" id="2.7.11.1"/>
    </reaction>
</comment>
<dbReference type="OMA" id="INICSWI"/>
<keyword evidence="11" id="KW-0812">Transmembrane</keyword>
<evidence type="ECO:0000256" key="3">
    <source>
        <dbReference type="ARBA" id="ARBA00008684"/>
    </source>
</evidence>
<keyword evidence="16 23" id="KW-0067">ATP-binding</keyword>
<dbReference type="InterPro" id="IPR032675">
    <property type="entry name" value="LRR_dom_sf"/>
</dbReference>
<keyword evidence="19" id="KW-0675">Receptor</keyword>
<dbReference type="FunFam" id="1.10.510.10:FF:000358">
    <property type="entry name" value="Putative leucine-rich repeat receptor-like serine/threonine-protein kinase"/>
    <property type="match status" value="1"/>
</dbReference>
<evidence type="ECO:0000256" key="11">
    <source>
        <dbReference type="ARBA" id="ARBA00022692"/>
    </source>
</evidence>
<gene>
    <name evidence="26" type="ORF">RchiOBHm_Chr2g0114381</name>
</gene>
<dbReference type="Pfam" id="PF08263">
    <property type="entry name" value="LRRNT_2"/>
    <property type="match status" value="1"/>
</dbReference>
<evidence type="ECO:0000256" key="23">
    <source>
        <dbReference type="PROSITE-ProRule" id="PRU10141"/>
    </source>
</evidence>
<dbReference type="PROSITE" id="PS50011">
    <property type="entry name" value="PROTEIN_KINASE_DOM"/>
    <property type="match status" value="1"/>
</dbReference>
<dbReference type="Gramene" id="PRQ48761">
    <property type="protein sequence ID" value="PRQ48761"/>
    <property type="gene ID" value="RchiOBHm_Chr2g0114381"/>
</dbReference>
<dbReference type="SMART" id="SM00369">
    <property type="entry name" value="LRR_TYP"/>
    <property type="match status" value="12"/>
</dbReference>
<comment type="similarity">
    <text evidence="3">Belongs to the protein kinase superfamily. Ser/Thr protein kinase family.</text>
</comment>
<proteinExistence type="inferred from homology"/>
<protein>
    <recommendedName>
        <fullName evidence="5">non-specific serine/threonine protein kinase</fullName>
        <ecNumber evidence="5">2.7.11.1</ecNumber>
    </recommendedName>
</protein>
<evidence type="ECO:0000256" key="7">
    <source>
        <dbReference type="ARBA" id="ARBA00022527"/>
    </source>
</evidence>
<evidence type="ECO:0000256" key="20">
    <source>
        <dbReference type="ARBA" id="ARBA00023180"/>
    </source>
</evidence>
<comment type="catalytic activity">
    <reaction evidence="21">
        <text>L-threonyl-[protein] + ATP = O-phospho-L-threonyl-[protein] + ADP + H(+)</text>
        <dbReference type="Rhea" id="RHEA:46608"/>
        <dbReference type="Rhea" id="RHEA-COMP:11060"/>
        <dbReference type="Rhea" id="RHEA-COMP:11605"/>
        <dbReference type="ChEBI" id="CHEBI:15378"/>
        <dbReference type="ChEBI" id="CHEBI:30013"/>
        <dbReference type="ChEBI" id="CHEBI:30616"/>
        <dbReference type="ChEBI" id="CHEBI:61977"/>
        <dbReference type="ChEBI" id="CHEBI:456216"/>
        <dbReference type="EC" id="2.7.11.1"/>
    </reaction>
</comment>
<evidence type="ECO:0000256" key="24">
    <source>
        <dbReference type="SAM" id="SignalP"/>
    </source>
</evidence>
<dbReference type="InterPro" id="IPR003591">
    <property type="entry name" value="Leu-rich_rpt_typical-subtyp"/>
</dbReference>
<evidence type="ECO:0000256" key="8">
    <source>
        <dbReference type="ARBA" id="ARBA00022553"/>
    </source>
</evidence>
<dbReference type="EMBL" id="PDCK01000040">
    <property type="protein sequence ID" value="PRQ48761.1"/>
    <property type="molecule type" value="Genomic_DNA"/>
</dbReference>
<dbReference type="Gene3D" id="3.80.10.10">
    <property type="entry name" value="Ribonuclease Inhibitor"/>
    <property type="match status" value="3"/>
</dbReference>
<evidence type="ECO:0000313" key="26">
    <source>
        <dbReference type="EMBL" id="PRQ48761.1"/>
    </source>
</evidence>